<dbReference type="PROSITE" id="PS51257">
    <property type="entry name" value="PROKAR_LIPOPROTEIN"/>
    <property type="match status" value="1"/>
</dbReference>
<feature type="region of interest" description="Disordered" evidence="1">
    <location>
        <begin position="140"/>
        <end position="177"/>
    </location>
</feature>
<proteinExistence type="predicted"/>
<sequence>MDRSLFAIIIAIISCIAYIAVGGLTIGDLLFLIEHQKEVNNYGTVLALMCVSLVFYLAMFLISLIMLVGVKKRSPELIGPWVVLGAIGIICSILNFFVTGIRQPTMELMASLIYIALSCLVWYPIYKLWHDMRNGSFPLSREQQEYQPPPGYYAPPPVSPTTEENQNDRDVEAPQKE</sequence>
<gene>
    <name evidence="4" type="primary">LOC131801714</name>
</gene>
<feature type="transmembrane region" description="Helical" evidence="2">
    <location>
        <begin position="81"/>
        <end position="101"/>
    </location>
</feature>
<accession>A0ABM3USY8</accession>
<keyword evidence="3" id="KW-1185">Reference proteome</keyword>
<feature type="transmembrane region" description="Helical" evidence="2">
    <location>
        <begin position="45"/>
        <end position="69"/>
    </location>
</feature>
<dbReference type="RefSeq" id="XP_058976631.1">
    <property type="nucleotide sequence ID" value="XM_059120648.1"/>
</dbReference>
<keyword evidence="2" id="KW-0472">Membrane</keyword>
<feature type="compositionally biased region" description="Basic and acidic residues" evidence="1">
    <location>
        <begin position="166"/>
        <end position="177"/>
    </location>
</feature>
<keyword evidence="2" id="KW-1133">Transmembrane helix</keyword>
<protein>
    <submittedName>
        <fullName evidence="4">Uncharacterized protein LOC131801714</fullName>
    </submittedName>
</protein>
<name>A0ABM3USY8_MUSDO</name>
<feature type="transmembrane region" description="Helical" evidence="2">
    <location>
        <begin position="108"/>
        <end position="126"/>
    </location>
</feature>
<organism evidence="3 4">
    <name type="scientific">Musca domestica</name>
    <name type="common">House fly</name>
    <dbReference type="NCBI Taxonomy" id="7370"/>
    <lineage>
        <taxon>Eukaryota</taxon>
        <taxon>Metazoa</taxon>
        <taxon>Ecdysozoa</taxon>
        <taxon>Arthropoda</taxon>
        <taxon>Hexapoda</taxon>
        <taxon>Insecta</taxon>
        <taxon>Pterygota</taxon>
        <taxon>Neoptera</taxon>
        <taxon>Endopterygota</taxon>
        <taxon>Diptera</taxon>
        <taxon>Brachycera</taxon>
        <taxon>Muscomorpha</taxon>
        <taxon>Muscoidea</taxon>
        <taxon>Muscidae</taxon>
        <taxon>Musca</taxon>
    </lineage>
</organism>
<evidence type="ECO:0000313" key="4">
    <source>
        <dbReference type="RefSeq" id="XP_058976631.1"/>
    </source>
</evidence>
<feature type="transmembrane region" description="Helical" evidence="2">
    <location>
        <begin position="6"/>
        <end position="33"/>
    </location>
</feature>
<dbReference type="Proteomes" id="UP001652621">
    <property type="component" value="Unplaced"/>
</dbReference>
<evidence type="ECO:0000313" key="3">
    <source>
        <dbReference type="Proteomes" id="UP001652621"/>
    </source>
</evidence>
<dbReference type="GeneID" id="131801714"/>
<dbReference type="InterPro" id="IPR031720">
    <property type="entry name" value="DUF4728"/>
</dbReference>
<feature type="compositionally biased region" description="Pro residues" evidence="1">
    <location>
        <begin position="147"/>
        <end position="159"/>
    </location>
</feature>
<reference evidence="4" key="1">
    <citation type="submission" date="2025-08" db="UniProtKB">
        <authorList>
            <consortium name="RefSeq"/>
        </authorList>
    </citation>
    <scope>IDENTIFICATION</scope>
    <source>
        <strain evidence="4">Aabys</strain>
        <tissue evidence="4">Whole body</tissue>
    </source>
</reference>
<evidence type="ECO:0000256" key="1">
    <source>
        <dbReference type="SAM" id="MobiDB-lite"/>
    </source>
</evidence>
<dbReference type="Pfam" id="PF15860">
    <property type="entry name" value="DUF4728"/>
    <property type="match status" value="1"/>
</dbReference>
<evidence type="ECO:0000256" key="2">
    <source>
        <dbReference type="SAM" id="Phobius"/>
    </source>
</evidence>
<keyword evidence="2" id="KW-0812">Transmembrane</keyword>